<dbReference type="STRING" id="27835.A0A0N4YID4"/>
<evidence type="ECO:0000256" key="1">
    <source>
        <dbReference type="ARBA" id="ARBA00004123"/>
    </source>
</evidence>
<evidence type="ECO:0000313" key="3">
    <source>
        <dbReference type="Proteomes" id="UP000271162"/>
    </source>
</evidence>
<gene>
    <name evidence="2" type="ORF">NBR_LOCUS16669</name>
</gene>
<keyword evidence="3" id="KW-1185">Reference proteome</keyword>
<evidence type="ECO:0000313" key="4">
    <source>
        <dbReference type="WBParaSite" id="NBR_0001666801-mRNA-1"/>
    </source>
</evidence>
<protein>
    <submittedName>
        <fullName evidence="4">Transposase</fullName>
    </submittedName>
</protein>
<sequence>MSSDVQQSQRIRYNGVTRKQKEILIKLALVDGKKTREAAMIAGINENTARGLIRAYKREGEIVERNRGGCNAQKITPEVMEFIEETVEQNPQYTLEQVRRSLKDEKNVDLSVSSVFNALGKLRITLKKAHRVGFDLKTVEFDLKSVDIDSKNVVIG</sequence>
<dbReference type="WBParaSite" id="NBR_0001666801-mRNA-1">
    <property type="protein sequence ID" value="NBR_0001666801-mRNA-1"/>
    <property type="gene ID" value="NBR_0001666801"/>
</dbReference>
<reference evidence="4" key="1">
    <citation type="submission" date="2017-02" db="UniProtKB">
        <authorList>
            <consortium name="WormBaseParasite"/>
        </authorList>
    </citation>
    <scope>IDENTIFICATION</scope>
</reference>
<dbReference type="Pfam" id="PF13565">
    <property type="entry name" value="HTH_32"/>
    <property type="match status" value="1"/>
</dbReference>
<accession>A0A0N4YID4</accession>
<dbReference type="InterPro" id="IPR009057">
    <property type="entry name" value="Homeodomain-like_sf"/>
</dbReference>
<dbReference type="AlphaFoldDB" id="A0A0N4YID4"/>
<dbReference type="SUPFAM" id="SSF46689">
    <property type="entry name" value="Homeodomain-like"/>
    <property type="match status" value="1"/>
</dbReference>
<dbReference type="Proteomes" id="UP000271162">
    <property type="component" value="Unassembled WGS sequence"/>
</dbReference>
<dbReference type="GO" id="GO:0005634">
    <property type="term" value="C:nucleus"/>
    <property type="evidence" value="ECO:0007669"/>
    <property type="project" value="UniProtKB-SubCell"/>
</dbReference>
<name>A0A0N4YID4_NIPBR</name>
<dbReference type="OMA" id="QRIRYNG"/>
<proteinExistence type="predicted"/>
<dbReference type="EMBL" id="UYSL01022326">
    <property type="protein sequence ID" value="VDL80264.1"/>
    <property type="molecule type" value="Genomic_DNA"/>
</dbReference>
<evidence type="ECO:0000313" key="2">
    <source>
        <dbReference type="EMBL" id="VDL80264.1"/>
    </source>
</evidence>
<organism evidence="4">
    <name type="scientific">Nippostrongylus brasiliensis</name>
    <name type="common">Rat hookworm</name>
    <dbReference type="NCBI Taxonomy" id="27835"/>
    <lineage>
        <taxon>Eukaryota</taxon>
        <taxon>Metazoa</taxon>
        <taxon>Ecdysozoa</taxon>
        <taxon>Nematoda</taxon>
        <taxon>Chromadorea</taxon>
        <taxon>Rhabditida</taxon>
        <taxon>Rhabditina</taxon>
        <taxon>Rhabditomorpha</taxon>
        <taxon>Strongyloidea</taxon>
        <taxon>Heligmosomidae</taxon>
        <taxon>Nippostrongylus</taxon>
    </lineage>
</organism>
<comment type="subcellular location">
    <subcellularLocation>
        <location evidence="1">Nucleus</location>
    </subcellularLocation>
</comment>
<reference evidence="2 3" key="2">
    <citation type="submission" date="2018-11" db="EMBL/GenBank/DDBJ databases">
        <authorList>
            <consortium name="Pathogen Informatics"/>
        </authorList>
    </citation>
    <scope>NUCLEOTIDE SEQUENCE [LARGE SCALE GENOMIC DNA]</scope>
</reference>